<evidence type="ECO:0000313" key="2">
    <source>
        <dbReference type="Proteomes" id="UP001634007"/>
    </source>
</evidence>
<evidence type="ECO:0000313" key="1">
    <source>
        <dbReference type="EMBL" id="KAL3752991.1"/>
    </source>
</evidence>
<accession>A0ABD3LT89</accession>
<comment type="caution">
    <text evidence="1">The sequence shown here is derived from an EMBL/GenBank/DDBJ whole genome shotgun (WGS) entry which is preliminary data.</text>
</comment>
<protein>
    <submittedName>
        <fullName evidence="1">Uncharacterized protein</fullName>
    </submittedName>
</protein>
<sequence>MVVMEAESREVPAFLKMISDGGGISTIFVGIFGLPKPGMISRPPEFLAEILGLLRRRWPAGFRPSNGDFSCVAEFDWMACTEKSTIEVVVVMVEV</sequence>
<keyword evidence="2" id="KW-1185">Reference proteome</keyword>
<dbReference type="AlphaFoldDB" id="A0ABD3LT89"/>
<dbReference type="Proteomes" id="UP001634007">
    <property type="component" value="Unassembled WGS sequence"/>
</dbReference>
<organism evidence="1 2">
    <name type="scientific">Eucalyptus globulus</name>
    <name type="common">Tasmanian blue gum</name>
    <dbReference type="NCBI Taxonomy" id="34317"/>
    <lineage>
        <taxon>Eukaryota</taxon>
        <taxon>Viridiplantae</taxon>
        <taxon>Streptophyta</taxon>
        <taxon>Embryophyta</taxon>
        <taxon>Tracheophyta</taxon>
        <taxon>Spermatophyta</taxon>
        <taxon>Magnoliopsida</taxon>
        <taxon>eudicotyledons</taxon>
        <taxon>Gunneridae</taxon>
        <taxon>Pentapetalae</taxon>
        <taxon>rosids</taxon>
        <taxon>malvids</taxon>
        <taxon>Myrtales</taxon>
        <taxon>Myrtaceae</taxon>
        <taxon>Myrtoideae</taxon>
        <taxon>Eucalypteae</taxon>
        <taxon>Eucalyptus</taxon>
    </lineage>
</organism>
<gene>
    <name evidence="1" type="ORF">ACJRO7_000395</name>
</gene>
<dbReference type="EMBL" id="JBJKBG010000001">
    <property type="protein sequence ID" value="KAL3752991.1"/>
    <property type="molecule type" value="Genomic_DNA"/>
</dbReference>
<name>A0ABD3LT89_EUCGL</name>
<reference evidence="1 2" key="1">
    <citation type="submission" date="2024-11" db="EMBL/GenBank/DDBJ databases">
        <title>Chromosome-level genome assembly of Eucalyptus globulus Labill. provides insights into its genome evolution.</title>
        <authorList>
            <person name="Li X."/>
        </authorList>
    </citation>
    <scope>NUCLEOTIDE SEQUENCE [LARGE SCALE GENOMIC DNA]</scope>
    <source>
        <strain evidence="1">CL2024</strain>
        <tissue evidence="1">Fresh tender leaves</tissue>
    </source>
</reference>
<proteinExistence type="predicted"/>